<comment type="subcellular location">
    <subcellularLocation>
        <location evidence="1">Cell outer membrane</location>
        <topology evidence="1">Multi-pass membrane protein</topology>
    </subcellularLocation>
</comment>
<dbReference type="Proteomes" id="UP000255283">
    <property type="component" value="Unassembled WGS sequence"/>
</dbReference>
<dbReference type="InterPro" id="IPR008969">
    <property type="entry name" value="CarboxyPept-like_regulatory"/>
</dbReference>
<name>A0AAQ1ZJN6_9BACT</name>
<evidence type="ECO:0000256" key="1">
    <source>
        <dbReference type="PROSITE-ProRule" id="PRU01360"/>
    </source>
</evidence>
<evidence type="ECO:0000313" key="4">
    <source>
        <dbReference type="EMBL" id="SUB80352.1"/>
    </source>
</evidence>
<evidence type="ECO:0000313" key="5">
    <source>
        <dbReference type="Proteomes" id="UP000255283"/>
    </source>
</evidence>
<keyword evidence="1" id="KW-0813">Transport</keyword>
<feature type="domain" description="TonB-dependent receptor plug" evidence="3">
    <location>
        <begin position="109"/>
        <end position="212"/>
    </location>
</feature>
<dbReference type="Pfam" id="PF07715">
    <property type="entry name" value="Plug"/>
    <property type="match status" value="1"/>
</dbReference>
<dbReference type="AlphaFoldDB" id="A0AAQ1ZJN6"/>
<accession>A0AAQ1ZJN6</accession>
<dbReference type="SUPFAM" id="SSF49464">
    <property type="entry name" value="Carboxypeptidase regulatory domain-like"/>
    <property type="match status" value="1"/>
</dbReference>
<organism evidence="4 5">
    <name type="scientific">Segatella buccae</name>
    <dbReference type="NCBI Taxonomy" id="28126"/>
    <lineage>
        <taxon>Bacteria</taxon>
        <taxon>Pseudomonadati</taxon>
        <taxon>Bacteroidota</taxon>
        <taxon>Bacteroidia</taxon>
        <taxon>Bacteroidales</taxon>
        <taxon>Prevotellaceae</taxon>
        <taxon>Segatella</taxon>
    </lineage>
</organism>
<evidence type="ECO:0000259" key="3">
    <source>
        <dbReference type="Pfam" id="PF07715"/>
    </source>
</evidence>
<proteinExistence type="inferred from homology"/>
<protein>
    <submittedName>
        <fullName evidence="4">TonB-linked outer membrane protein, SusC/RagA family</fullName>
    </submittedName>
</protein>
<dbReference type="RefSeq" id="WP_115153815.1">
    <property type="nucleotide sequence ID" value="NZ_UGTJ01000001.1"/>
</dbReference>
<dbReference type="NCBIfam" id="TIGR04056">
    <property type="entry name" value="OMP_RagA_SusC"/>
    <property type="match status" value="1"/>
</dbReference>
<sequence length="995" mass="111288">MKRHILLTIALMTGLAASSQNNVTGVVVDKAGNPVSGAKVEAKGGLIKAYTDRQGSFTISTGTDQLTVDAPDLSRKIVSIEGTGPLRIVMDYASQPINIGFGIRQTVGESTMSVAGAANRDFNNRSAKNIGNSLFGHVLGLTTLQGTGDYSSYEPTFYIRGLQSMSGNSPIVLVDGIERNISYITPEEVENVIVLKDAPAVALYGYKGINGIVNIITKRGKYKSNEINFSFDHAITWEARRPKFVDAYTYANAMNEAFANDGKAPRYSALELDAFKSGKYPYSYPNVDWIKETFRDNGANSILNLSFRGGGERMRYYTLINYTDDRGFIAHPNKNDGYSTQNKYSKANLRSNLDIDLTATTKVQVNIDGVLLESLRPGLSSDNLWGKIYTVPATAFPIKTQNGLWGGNATWDGYYNPVALTEGRAYSKAHTRALFADMTLTQDLSSLTDGLSAWTRLAYDNISAYWENHTREYRYGMDVVSEWANGEPSAYDHFTGGKDGALSKDSKLDWQNKNFNFGIGANYDRRFGLHSISSLLMWNYEYRNWNGINNTWYRTAASLYNHYGYKDRYFADLSLTLAGSNKLAPSHKWSFSPTLSAAWVISKENFMRSLSFVNFLKLRASWGIINTDNIPTEGYWEQAFVSEGGYSLGGNNQWSGGWREGRLASTNVTHERDNKYNVGFDATIFNSLNLTMDGYYRRRSDIWVNASGRNSAVLGIENPYVNGGIVDSWGLEAGADYTKKVGDDLLLNAGAKFTLAKNKIVEEYETPRAYKYQERTGLPLGQIFGLQAIGYFTDQADIDHSPAQQFSEVRPGDIKYKDQNGDNVINADDEVKMGYNSYCPEIYYSFHIGAEYKGIGFNAMFQGAGNYTAILNAQSMFWPTLGTTNISQYYYDNRWTPETPNAKFPRLTSEGNQNNFRTNSVWLANRSFLKLRNVELYYKLPKGLLRATKYINGAKFYVRGIDLLCFDHIKEVDPEQYGTTYPLTRSVVIGLALNF</sequence>
<comment type="similarity">
    <text evidence="1">Belongs to the TonB-dependent receptor family.</text>
</comment>
<dbReference type="Gene3D" id="2.170.130.10">
    <property type="entry name" value="TonB-dependent receptor, plug domain"/>
    <property type="match status" value="1"/>
</dbReference>
<dbReference type="EMBL" id="UGTJ01000001">
    <property type="protein sequence ID" value="SUB80352.1"/>
    <property type="molecule type" value="Genomic_DNA"/>
</dbReference>
<keyword evidence="1" id="KW-0998">Cell outer membrane</keyword>
<dbReference type="PROSITE" id="PS52016">
    <property type="entry name" value="TONB_DEPENDENT_REC_3"/>
    <property type="match status" value="1"/>
</dbReference>
<feature type="signal peptide" evidence="2">
    <location>
        <begin position="1"/>
        <end position="19"/>
    </location>
</feature>
<keyword evidence="2" id="KW-0732">Signal</keyword>
<keyword evidence="1" id="KW-0812">Transmembrane</keyword>
<dbReference type="GO" id="GO:0009279">
    <property type="term" value="C:cell outer membrane"/>
    <property type="evidence" value="ECO:0007669"/>
    <property type="project" value="UniProtKB-SubCell"/>
</dbReference>
<evidence type="ECO:0000256" key="2">
    <source>
        <dbReference type="SAM" id="SignalP"/>
    </source>
</evidence>
<dbReference type="InterPro" id="IPR039426">
    <property type="entry name" value="TonB-dep_rcpt-like"/>
</dbReference>
<gene>
    <name evidence="4" type="ORF">NCTC13063_01635</name>
</gene>
<feature type="chain" id="PRO_5042914421" evidence="2">
    <location>
        <begin position="20"/>
        <end position="995"/>
    </location>
</feature>
<reference evidence="4 5" key="1">
    <citation type="submission" date="2018-06" db="EMBL/GenBank/DDBJ databases">
        <authorList>
            <consortium name="Pathogen Informatics"/>
            <person name="Doyle S."/>
        </authorList>
    </citation>
    <scope>NUCLEOTIDE SEQUENCE [LARGE SCALE GENOMIC DNA]</scope>
    <source>
        <strain evidence="4 5">NCTC13063</strain>
    </source>
</reference>
<keyword evidence="1" id="KW-0472">Membrane</keyword>
<dbReference type="InterPro" id="IPR023996">
    <property type="entry name" value="TonB-dep_OMP_SusC/RagA"/>
</dbReference>
<comment type="caution">
    <text evidence="4">The sequence shown here is derived from an EMBL/GenBank/DDBJ whole genome shotgun (WGS) entry which is preliminary data.</text>
</comment>
<dbReference type="InterPro" id="IPR037066">
    <property type="entry name" value="Plug_dom_sf"/>
</dbReference>
<keyword evidence="1" id="KW-1134">Transmembrane beta strand</keyword>
<dbReference type="Gene3D" id="2.60.40.1120">
    <property type="entry name" value="Carboxypeptidase-like, regulatory domain"/>
    <property type="match status" value="1"/>
</dbReference>
<dbReference type="SUPFAM" id="SSF56935">
    <property type="entry name" value="Porins"/>
    <property type="match status" value="1"/>
</dbReference>
<dbReference type="InterPro" id="IPR012910">
    <property type="entry name" value="Plug_dom"/>
</dbReference>